<keyword evidence="1" id="KW-0175">Coiled coil</keyword>
<dbReference type="InterPro" id="IPR005358">
    <property type="entry name" value="Puta_zinc/iron-chelating_dom"/>
</dbReference>
<evidence type="ECO:0000313" key="2">
    <source>
        <dbReference type="EMBL" id="QGY47063.1"/>
    </source>
</evidence>
<dbReference type="EMBL" id="CP046401">
    <property type="protein sequence ID" value="QGY47063.1"/>
    <property type="molecule type" value="Genomic_DNA"/>
</dbReference>
<reference evidence="2 3" key="1">
    <citation type="submission" date="2019-11" db="EMBL/GenBank/DDBJ databases">
        <authorList>
            <person name="Zheng R.K."/>
            <person name="Sun C.M."/>
        </authorList>
    </citation>
    <scope>NUCLEOTIDE SEQUENCE [LARGE SCALE GENOMIC DNA]</scope>
    <source>
        <strain evidence="2 3">WC007</strain>
    </source>
</reference>
<protein>
    <recommendedName>
        <fullName evidence="4">YkgJ family cysteine cluster protein</fullName>
    </recommendedName>
</protein>
<evidence type="ECO:0008006" key="4">
    <source>
        <dbReference type="Google" id="ProtNLM"/>
    </source>
</evidence>
<sequence length="176" mass="20785">MKINSKQKDNYNKLREEIDSISAKLENEHKKHLSCKSGCDLCCMDYSIFPIEFFSILGELKKENFQPDTLEKNKSKNECIFLKDHRCSIYPFRPIICRTHGLPLLYANNEGEWELSACELNFTKFNFEEFTVDNTFPQDKFNSKLYLLNKEFITQLNNNSFSEFDLIPIKDLIKQL</sequence>
<dbReference type="AlphaFoldDB" id="A0A6I6K5Z9"/>
<keyword evidence="3" id="KW-1185">Reference proteome</keyword>
<gene>
    <name evidence="2" type="ORF">GM418_26400</name>
</gene>
<dbReference type="Pfam" id="PF03692">
    <property type="entry name" value="CxxCxxCC"/>
    <property type="match status" value="1"/>
</dbReference>
<dbReference type="KEGG" id="mcos:GM418_26400"/>
<accession>A0A6I6K5Z9</accession>
<evidence type="ECO:0000313" key="3">
    <source>
        <dbReference type="Proteomes" id="UP000428260"/>
    </source>
</evidence>
<organism evidence="2 3">
    <name type="scientific">Maribellus comscasis</name>
    <dbReference type="NCBI Taxonomy" id="2681766"/>
    <lineage>
        <taxon>Bacteria</taxon>
        <taxon>Pseudomonadati</taxon>
        <taxon>Bacteroidota</taxon>
        <taxon>Bacteroidia</taxon>
        <taxon>Marinilabiliales</taxon>
        <taxon>Prolixibacteraceae</taxon>
        <taxon>Maribellus</taxon>
    </lineage>
</organism>
<dbReference type="RefSeq" id="WP_158870563.1">
    <property type="nucleotide sequence ID" value="NZ_CP046401.1"/>
</dbReference>
<name>A0A6I6K5Z9_9BACT</name>
<evidence type="ECO:0000256" key="1">
    <source>
        <dbReference type="SAM" id="Coils"/>
    </source>
</evidence>
<proteinExistence type="predicted"/>
<feature type="coiled-coil region" evidence="1">
    <location>
        <begin position="4"/>
        <end position="31"/>
    </location>
</feature>
<dbReference type="Proteomes" id="UP000428260">
    <property type="component" value="Chromosome"/>
</dbReference>